<evidence type="ECO:0000256" key="3">
    <source>
        <dbReference type="ARBA" id="ARBA00022777"/>
    </source>
</evidence>
<organism evidence="5 6">
    <name type="scientific">Anaerocolumna jejuensis DSM 15929</name>
    <dbReference type="NCBI Taxonomy" id="1121322"/>
    <lineage>
        <taxon>Bacteria</taxon>
        <taxon>Bacillati</taxon>
        <taxon>Bacillota</taxon>
        <taxon>Clostridia</taxon>
        <taxon>Lachnospirales</taxon>
        <taxon>Lachnospiraceae</taxon>
        <taxon>Anaerocolumna</taxon>
    </lineage>
</organism>
<sequence>MSEEKLIKIAAVGDNCIDVYQNLNQAFPGGNPVNVAVYSVRLGGSASYTGVVGEDEYGQLMIKALKEKGVDTSHVRILQGKTAVTQVELVDGERVFGEYDEGVLADFKLRKEDIDFLCSHDIVVSGLWGMIEDDLYKIKAKGTPIAFDFATKFNDPVVAKAISWVDYAFFASDDGDTKENREFLQKMYNKGPKLVIMTLGEQGSIAYDGKSFYQFGIISCDVKDTMGAGDSYIAGFLRGLLLGKTIEECMEAGAENSSITLQYTGAW</sequence>
<dbReference type="Proteomes" id="UP000184386">
    <property type="component" value="Unassembled WGS sequence"/>
</dbReference>
<dbReference type="Gene3D" id="3.40.1190.20">
    <property type="match status" value="1"/>
</dbReference>
<dbReference type="PROSITE" id="PS00584">
    <property type="entry name" value="PFKB_KINASES_2"/>
    <property type="match status" value="1"/>
</dbReference>
<dbReference type="PROSITE" id="PS00583">
    <property type="entry name" value="PFKB_KINASES_1"/>
    <property type="match status" value="1"/>
</dbReference>
<proteinExistence type="inferred from homology"/>
<dbReference type="InterPro" id="IPR002173">
    <property type="entry name" value="Carboh/pur_kinase_PfkB_CS"/>
</dbReference>
<evidence type="ECO:0000256" key="2">
    <source>
        <dbReference type="ARBA" id="ARBA00022679"/>
    </source>
</evidence>
<keyword evidence="2" id="KW-0808">Transferase</keyword>
<accession>A0A1M6SNE8</accession>
<dbReference type="OrthoDB" id="9775849at2"/>
<dbReference type="RefSeq" id="WP_073276429.1">
    <property type="nucleotide sequence ID" value="NZ_FRAC01000012.1"/>
</dbReference>
<feature type="domain" description="Carbohydrate kinase PfkB" evidence="4">
    <location>
        <begin position="25"/>
        <end position="266"/>
    </location>
</feature>
<dbReference type="STRING" id="1121322.SAMN02745136_02531"/>
<dbReference type="InterPro" id="IPR029056">
    <property type="entry name" value="Ribokinase-like"/>
</dbReference>
<dbReference type="InterPro" id="IPR050306">
    <property type="entry name" value="PfkB_Carbo_kinase"/>
</dbReference>
<evidence type="ECO:0000313" key="5">
    <source>
        <dbReference type="EMBL" id="SHK46272.1"/>
    </source>
</evidence>
<dbReference type="SUPFAM" id="SSF53613">
    <property type="entry name" value="Ribokinase-like"/>
    <property type="match status" value="1"/>
</dbReference>
<reference evidence="5 6" key="1">
    <citation type="submission" date="2016-11" db="EMBL/GenBank/DDBJ databases">
        <authorList>
            <person name="Jaros S."/>
            <person name="Januszkiewicz K."/>
            <person name="Wedrychowicz H."/>
        </authorList>
    </citation>
    <scope>NUCLEOTIDE SEQUENCE [LARGE SCALE GENOMIC DNA]</scope>
    <source>
        <strain evidence="5 6">DSM 15929</strain>
    </source>
</reference>
<name>A0A1M6SNE8_9FIRM</name>
<dbReference type="PANTHER" id="PTHR43085:SF41">
    <property type="entry name" value="FRUCTOSELYSINE 6-KINASE"/>
    <property type="match status" value="1"/>
</dbReference>
<evidence type="ECO:0000256" key="1">
    <source>
        <dbReference type="ARBA" id="ARBA00010688"/>
    </source>
</evidence>
<dbReference type="Pfam" id="PF00294">
    <property type="entry name" value="PfkB"/>
    <property type="match status" value="1"/>
</dbReference>
<gene>
    <name evidence="5" type="ORF">SAMN02745136_02531</name>
</gene>
<dbReference type="NCBIfam" id="NF007321">
    <property type="entry name" value="PRK09813.1"/>
    <property type="match status" value="1"/>
</dbReference>
<keyword evidence="6" id="KW-1185">Reference proteome</keyword>
<dbReference type="AlphaFoldDB" id="A0A1M6SNE8"/>
<evidence type="ECO:0000259" key="4">
    <source>
        <dbReference type="Pfam" id="PF00294"/>
    </source>
</evidence>
<protein>
    <submittedName>
        <fullName evidence="5">Fructoselysine 6-kinase</fullName>
    </submittedName>
</protein>
<dbReference type="EMBL" id="FRAC01000012">
    <property type="protein sequence ID" value="SHK46272.1"/>
    <property type="molecule type" value="Genomic_DNA"/>
</dbReference>
<dbReference type="PANTHER" id="PTHR43085">
    <property type="entry name" value="HEXOKINASE FAMILY MEMBER"/>
    <property type="match status" value="1"/>
</dbReference>
<comment type="similarity">
    <text evidence="1">Belongs to the carbohydrate kinase PfkB family.</text>
</comment>
<dbReference type="InterPro" id="IPR011611">
    <property type="entry name" value="PfkB_dom"/>
</dbReference>
<keyword evidence="3 5" id="KW-0418">Kinase</keyword>
<dbReference type="GO" id="GO:0016301">
    <property type="term" value="F:kinase activity"/>
    <property type="evidence" value="ECO:0007669"/>
    <property type="project" value="UniProtKB-KW"/>
</dbReference>
<evidence type="ECO:0000313" key="6">
    <source>
        <dbReference type="Proteomes" id="UP000184386"/>
    </source>
</evidence>